<evidence type="ECO:0000313" key="3">
    <source>
        <dbReference type="Proteomes" id="UP000735541"/>
    </source>
</evidence>
<gene>
    <name evidence="2" type="ORF">STHAL_07170</name>
</gene>
<comment type="caution">
    <text evidence="2">The sequence shown here is derived from an EMBL/GenBank/DDBJ whole genome shotgun (WGS) entry which is preliminary data.</text>
</comment>
<protein>
    <recommendedName>
        <fullName evidence="4">CsbD family protein</fullName>
    </recommendedName>
</protein>
<feature type="region of interest" description="Disordered" evidence="1">
    <location>
        <begin position="1"/>
        <end position="62"/>
    </location>
</feature>
<proteinExistence type="predicted"/>
<evidence type="ECO:0008006" key="4">
    <source>
        <dbReference type="Google" id="ProtNLM"/>
    </source>
</evidence>
<organism evidence="2 3">
    <name type="scientific">Streptomyces halstedii</name>
    <dbReference type="NCBI Taxonomy" id="1944"/>
    <lineage>
        <taxon>Bacteria</taxon>
        <taxon>Bacillati</taxon>
        <taxon>Actinomycetota</taxon>
        <taxon>Actinomycetes</taxon>
        <taxon>Kitasatosporales</taxon>
        <taxon>Streptomycetaceae</taxon>
        <taxon>Streptomyces</taxon>
    </lineage>
</organism>
<dbReference type="EMBL" id="JAHUVW010000001">
    <property type="protein sequence ID" value="MBV7669269.1"/>
    <property type="molecule type" value="Genomic_DNA"/>
</dbReference>
<keyword evidence="3" id="KW-1185">Reference proteome</keyword>
<reference evidence="2 3" key="1">
    <citation type="submission" date="2021-07" db="EMBL/GenBank/DDBJ databases">
        <title>Sequencing Streptomyces halstedii LGO-A4 genome an citrus endophytic actinomycete.</title>
        <authorList>
            <person name="Samborskyy M."/>
            <person name="Scott N."/>
            <person name="Deglau R."/>
            <person name="Dickens S."/>
            <person name="Oliveira L.G."/>
        </authorList>
    </citation>
    <scope>NUCLEOTIDE SEQUENCE [LARGE SCALE GENOMIC DNA]</scope>
    <source>
        <strain evidence="2 3">LGO-A4</strain>
    </source>
</reference>
<evidence type="ECO:0000256" key="1">
    <source>
        <dbReference type="SAM" id="MobiDB-lite"/>
    </source>
</evidence>
<name>A0ABS6TMB9_STRHA</name>
<accession>A0ABS6TMB9</accession>
<dbReference type="Proteomes" id="UP000735541">
    <property type="component" value="Unassembled WGS sequence"/>
</dbReference>
<evidence type="ECO:0000313" key="2">
    <source>
        <dbReference type="EMBL" id="MBV7669269.1"/>
    </source>
</evidence>
<dbReference type="RefSeq" id="WP_228867695.1">
    <property type="nucleotide sequence ID" value="NZ_JAHUVW010000001.1"/>
</dbReference>
<sequence>MGIADQFRDKARELADQAERRKRQGGGERDAPRERADRGGERSAEPGERGDVAEGARERFGR</sequence>